<dbReference type="Gene3D" id="3.30.1130.10">
    <property type="match status" value="1"/>
</dbReference>
<dbReference type="NCBIfam" id="TIGR03139">
    <property type="entry name" value="QueF-II"/>
    <property type="match status" value="1"/>
</dbReference>
<dbReference type="InterPro" id="IPR050084">
    <property type="entry name" value="NADPH_dep_7-cyano-7-deazaG_red"/>
</dbReference>
<dbReference type="InterPro" id="IPR016856">
    <property type="entry name" value="QueF_type1"/>
</dbReference>
<sequence length="112" mass="12549">MAELETFDNPHPQRDYTITHVAPEFTSVCPKTGQPDFGTITIDYVADAACIELKSLKLYLQSYRNEGVFYEDIVNRILNDLVAAASPRRMTVTGEFTPRGGMHSIVRAEHTS</sequence>
<name>A0A0F9SXK3_9ZZZZ</name>
<dbReference type="InterPro" id="IPR029500">
    <property type="entry name" value="QueF"/>
</dbReference>
<dbReference type="PANTHER" id="PTHR34354">
    <property type="entry name" value="NADPH-DEPENDENT 7-CYANO-7-DEAZAGUANINE REDUCTASE"/>
    <property type="match status" value="1"/>
</dbReference>
<comment type="caution">
    <text evidence="5">The sequence shown here is derived from an EMBL/GenBank/DDBJ whole genome shotgun (WGS) entry which is preliminary data.</text>
</comment>
<gene>
    <name evidence="5" type="ORF">LCGC14_0418820</name>
</gene>
<dbReference type="HAMAP" id="MF_00818">
    <property type="entry name" value="QueF_type1"/>
    <property type="match status" value="1"/>
</dbReference>
<dbReference type="EMBL" id="LAZR01000379">
    <property type="protein sequence ID" value="KKN71654.1"/>
    <property type="molecule type" value="Genomic_DNA"/>
</dbReference>
<dbReference type="GO" id="GO:0005737">
    <property type="term" value="C:cytoplasm"/>
    <property type="evidence" value="ECO:0007669"/>
    <property type="project" value="InterPro"/>
</dbReference>
<keyword evidence="3" id="KW-0521">NADP</keyword>
<organism evidence="5">
    <name type="scientific">marine sediment metagenome</name>
    <dbReference type="NCBI Taxonomy" id="412755"/>
    <lineage>
        <taxon>unclassified sequences</taxon>
        <taxon>metagenomes</taxon>
        <taxon>ecological metagenomes</taxon>
    </lineage>
</organism>
<dbReference type="PANTHER" id="PTHR34354:SF1">
    <property type="entry name" value="NADPH-DEPENDENT 7-CYANO-7-DEAZAGUANINE REDUCTASE"/>
    <property type="match status" value="1"/>
</dbReference>
<proteinExistence type="inferred from homology"/>
<reference evidence="5" key="1">
    <citation type="journal article" date="2015" name="Nature">
        <title>Complex archaea that bridge the gap between prokaryotes and eukaryotes.</title>
        <authorList>
            <person name="Spang A."/>
            <person name="Saw J.H."/>
            <person name="Jorgensen S.L."/>
            <person name="Zaremba-Niedzwiedzka K."/>
            <person name="Martijn J."/>
            <person name="Lind A.E."/>
            <person name="van Eijk R."/>
            <person name="Schleper C."/>
            <person name="Guy L."/>
            <person name="Ettema T.J."/>
        </authorList>
    </citation>
    <scope>NUCLEOTIDE SEQUENCE</scope>
</reference>
<dbReference type="InterPro" id="IPR043133">
    <property type="entry name" value="GTP-CH-I_C/QueF"/>
</dbReference>
<dbReference type="Pfam" id="PF14489">
    <property type="entry name" value="QueF"/>
    <property type="match status" value="1"/>
</dbReference>
<evidence type="ECO:0000256" key="1">
    <source>
        <dbReference type="ARBA" id="ARBA00022490"/>
    </source>
</evidence>
<dbReference type="PIRSF" id="PIRSF027377">
    <property type="entry name" value="Nitrile_oxidored_QueF"/>
    <property type="match status" value="1"/>
</dbReference>
<dbReference type="AlphaFoldDB" id="A0A0F9SXK3"/>
<keyword evidence="4" id="KW-0560">Oxidoreductase</keyword>
<accession>A0A0F9SXK3</accession>
<dbReference type="GO" id="GO:0008616">
    <property type="term" value="P:tRNA queuosine(34) biosynthetic process"/>
    <property type="evidence" value="ECO:0007669"/>
    <property type="project" value="UniProtKB-KW"/>
</dbReference>
<evidence type="ECO:0000256" key="2">
    <source>
        <dbReference type="ARBA" id="ARBA00022785"/>
    </source>
</evidence>
<evidence type="ECO:0008006" key="6">
    <source>
        <dbReference type="Google" id="ProtNLM"/>
    </source>
</evidence>
<dbReference type="GO" id="GO:0033739">
    <property type="term" value="F:preQ1 synthase activity"/>
    <property type="evidence" value="ECO:0007669"/>
    <property type="project" value="InterPro"/>
</dbReference>
<evidence type="ECO:0000256" key="3">
    <source>
        <dbReference type="ARBA" id="ARBA00022857"/>
    </source>
</evidence>
<evidence type="ECO:0000256" key="4">
    <source>
        <dbReference type="ARBA" id="ARBA00023002"/>
    </source>
</evidence>
<keyword evidence="1" id="KW-0963">Cytoplasm</keyword>
<protein>
    <recommendedName>
        <fullName evidence="6">NADPH-dependent 7-cyano-7-deazaguanine reductase N-terminal domain-containing protein</fullName>
    </recommendedName>
</protein>
<keyword evidence="2" id="KW-0671">Queuosine biosynthesis</keyword>
<dbReference type="SUPFAM" id="SSF55620">
    <property type="entry name" value="Tetrahydrobiopterin biosynthesis enzymes-like"/>
    <property type="match status" value="1"/>
</dbReference>
<evidence type="ECO:0000313" key="5">
    <source>
        <dbReference type="EMBL" id="KKN71654.1"/>
    </source>
</evidence>